<dbReference type="EMBL" id="QGKW02002228">
    <property type="protein sequence ID" value="KAF2538543.1"/>
    <property type="molecule type" value="Genomic_DNA"/>
</dbReference>
<gene>
    <name evidence="1" type="ORF">F2Q68_00021734</name>
</gene>
<organism evidence="1 2">
    <name type="scientific">Brassica cretica</name>
    <name type="common">Mustard</name>
    <dbReference type="NCBI Taxonomy" id="69181"/>
    <lineage>
        <taxon>Eukaryota</taxon>
        <taxon>Viridiplantae</taxon>
        <taxon>Streptophyta</taxon>
        <taxon>Embryophyta</taxon>
        <taxon>Tracheophyta</taxon>
        <taxon>Spermatophyta</taxon>
        <taxon>Magnoliopsida</taxon>
        <taxon>eudicotyledons</taxon>
        <taxon>Gunneridae</taxon>
        <taxon>Pentapetalae</taxon>
        <taxon>rosids</taxon>
        <taxon>malvids</taxon>
        <taxon>Brassicales</taxon>
        <taxon>Brassicaceae</taxon>
        <taxon>Brassiceae</taxon>
        <taxon>Brassica</taxon>
    </lineage>
</organism>
<dbReference type="AlphaFoldDB" id="A0A8S9FXZ6"/>
<evidence type="ECO:0000313" key="2">
    <source>
        <dbReference type="Proteomes" id="UP000712281"/>
    </source>
</evidence>
<dbReference type="Proteomes" id="UP000712281">
    <property type="component" value="Unassembled WGS sequence"/>
</dbReference>
<proteinExistence type="predicted"/>
<evidence type="ECO:0000313" key="1">
    <source>
        <dbReference type="EMBL" id="KAF2538543.1"/>
    </source>
</evidence>
<reference evidence="1" key="1">
    <citation type="submission" date="2019-12" db="EMBL/GenBank/DDBJ databases">
        <title>Genome sequencing and annotation of Brassica cretica.</title>
        <authorList>
            <person name="Studholme D.J."/>
            <person name="Sarris P.F."/>
        </authorList>
    </citation>
    <scope>NUCLEOTIDE SEQUENCE</scope>
    <source>
        <strain evidence="1">PFS-001/15</strain>
        <tissue evidence="1">Leaf</tissue>
    </source>
</reference>
<name>A0A8S9FXZ6_BRACR</name>
<protein>
    <submittedName>
        <fullName evidence="1">Uncharacterized protein</fullName>
    </submittedName>
</protein>
<accession>A0A8S9FXZ6</accession>
<sequence>MGATLPERRHELARHLRFGATLLERDPEVARHLRFGATSKSDKVKLLQLLERPHHSDTQRSLGLCRFESNEQAGSDVPQRLPEVAPSTQSDLLERRAEVAPRLLFGRTYDLSRAFRSFCYARFTLSKPMFKYLL</sequence>
<comment type="caution">
    <text evidence="1">The sequence shown here is derived from an EMBL/GenBank/DDBJ whole genome shotgun (WGS) entry which is preliminary data.</text>
</comment>